<dbReference type="Proteomes" id="UP000052978">
    <property type="component" value="Unassembled WGS sequence"/>
</dbReference>
<organism evidence="1 2">
    <name type="scientific">Myotis brandtii</name>
    <name type="common">Brandt's bat</name>
    <dbReference type="NCBI Taxonomy" id="109478"/>
    <lineage>
        <taxon>Eukaryota</taxon>
        <taxon>Metazoa</taxon>
        <taxon>Chordata</taxon>
        <taxon>Craniata</taxon>
        <taxon>Vertebrata</taxon>
        <taxon>Euteleostomi</taxon>
        <taxon>Mammalia</taxon>
        <taxon>Eutheria</taxon>
        <taxon>Laurasiatheria</taxon>
        <taxon>Chiroptera</taxon>
        <taxon>Yangochiroptera</taxon>
        <taxon>Vespertilionidae</taxon>
        <taxon>Myotis</taxon>
    </lineage>
</organism>
<accession>S7NJF1</accession>
<evidence type="ECO:0000313" key="1">
    <source>
        <dbReference type="EMBL" id="EPQ16715.1"/>
    </source>
</evidence>
<dbReference type="InterPro" id="IPR031390">
    <property type="entry name" value="OFCC1"/>
</dbReference>
<reference evidence="1 2" key="1">
    <citation type="journal article" date="2013" name="Nat. Commun.">
        <title>Genome analysis reveals insights into physiology and longevity of the Brandt's bat Myotis brandtii.</title>
        <authorList>
            <person name="Seim I."/>
            <person name="Fang X."/>
            <person name="Xiong Z."/>
            <person name="Lobanov A.V."/>
            <person name="Huang Z."/>
            <person name="Ma S."/>
            <person name="Feng Y."/>
            <person name="Turanov A.A."/>
            <person name="Zhu Y."/>
            <person name="Lenz T.L."/>
            <person name="Gerashchenko M.V."/>
            <person name="Fan D."/>
            <person name="Hee Yim S."/>
            <person name="Yao X."/>
            <person name="Jordan D."/>
            <person name="Xiong Y."/>
            <person name="Ma Y."/>
            <person name="Lyapunov A.N."/>
            <person name="Chen G."/>
            <person name="Kulakova O.I."/>
            <person name="Sun Y."/>
            <person name="Lee S.G."/>
            <person name="Bronson R.T."/>
            <person name="Moskalev A.A."/>
            <person name="Sunyaev S.R."/>
            <person name="Zhang G."/>
            <person name="Krogh A."/>
            <person name="Wang J."/>
            <person name="Gladyshev V.N."/>
        </authorList>
    </citation>
    <scope>NUCLEOTIDE SEQUENCE [LARGE SCALE GENOMIC DNA]</scope>
</reference>
<protein>
    <submittedName>
        <fullName evidence="1">Orofacial cleft 1 candidate protein 1 protein</fullName>
    </submittedName>
</protein>
<evidence type="ECO:0000313" key="2">
    <source>
        <dbReference type="Proteomes" id="UP000052978"/>
    </source>
</evidence>
<dbReference type="PANTHER" id="PTHR33862:SF3">
    <property type="entry name" value="OROFACIAL CLEFT 1 CANDIDATE GENE 1 PROTEIN"/>
    <property type="match status" value="1"/>
</dbReference>
<proteinExistence type="predicted"/>
<gene>
    <name evidence="1" type="ORF">D623_10010549</name>
</gene>
<dbReference type="EMBL" id="KE164291">
    <property type="protein sequence ID" value="EPQ16715.1"/>
    <property type="molecule type" value="Genomic_DNA"/>
</dbReference>
<dbReference type="Pfam" id="PF15680">
    <property type="entry name" value="OFCC1"/>
    <property type="match status" value="1"/>
</dbReference>
<sequence length="118" mass="13118">MLTAPAPLAPADGAEQLGLALAAVKEDREAMESIGNPAFNMSSPDLSAYQTSERKVIRHDLLDRTLAAHQQKRRLLASAELRGNEYSRNYFDPLMDEEINPRQCGMEVSREGELELSM</sequence>
<dbReference type="AlphaFoldDB" id="S7NJF1"/>
<name>S7NJF1_MYOBR</name>
<keyword evidence="2" id="KW-1185">Reference proteome</keyword>
<dbReference type="PANTHER" id="PTHR33862">
    <property type="entry name" value="OROFACIAL CLEFT 1 CANDIDATE GENE 1 PROTEIN"/>
    <property type="match status" value="1"/>
</dbReference>